<gene>
    <name evidence="4" type="ORF">DGYR_LOCUS12309</name>
</gene>
<dbReference type="GO" id="GO:0006032">
    <property type="term" value="P:chitin catabolic process"/>
    <property type="evidence" value="ECO:0007669"/>
    <property type="project" value="InterPro"/>
</dbReference>
<dbReference type="PANTHER" id="PTHR22595:SF79">
    <property type="entry name" value="CHITINASE 12"/>
    <property type="match status" value="1"/>
</dbReference>
<dbReference type="InterPro" id="IPR023346">
    <property type="entry name" value="Lysozyme-like_dom_sf"/>
</dbReference>
<evidence type="ECO:0000259" key="3">
    <source>
        <dbReference type="Pfam" id="PF00182"/>
    </source>
</evidence>
<dbReference type="SUPFAM" id="SSF53955">
    <property type="entry name" value="Lysozyme-like"/>
    <property type="match status" value="1"/>
</dbReference>
<keyword evidence="1" id="KW-0611">Plant defense</keyword>
<dbReference type="Gene3D" id="1.10.530.10">
    <property type="match status" value="1"/>
</dbReference>
<evidence type="ECO:0000313" key="4">
    <source>
        <dbReference type="EMBL" id="CAD5124826.1"/>
    </source>
</evidence>
<name>A0A7I8W9N6_9ANNE</name>
<dbReference type="Pfam" id="PF00182">
    <property type="entry name" value="Glyco_hydro_19"/>
    <property type="match status" value="1"/>
</dbReference>
<keyword evidence="5" id="KW-1185">Reference proteome</keyword>
<evidence type="ECO:0000256" key="2">
    <source>
        <dbReference type="ARBA" id="ARBA00023157"/>
    </source>
</evidence>
<dbReference type="AlphaFoldDB" id="A0A7I8W9N6"/>
<keyword evidence="2" id="KW-1015">Disulfide bond</keyword>
<sequence length="147" mass="16395">MAGNITLENIQECRLACGFTGHAPRQLCIELVNGLKSANYLSTRNRIAIFLAQVFHESGGLENCEEMNCNPVAHESYMYDGKCFHGRGILQISHHYNYRAAGHGQGLGDSFFDNPSLVLSAKNSVSCALWFWRTNIIKDPDWCSPVL</sequence>
<feature type="domain" description="Glycoside hydrolase family 19 catalytic" evidence="3">
    <location>
        <begin position="73"/>
        <end position="140"/>
    </location>
</feature>
<dbReference type="GO" id="GO:0016998">
    <property type="term" value="P:cell wall macromolecule catabolic process"/>
    <property type="evidence" value="ECO:0007669"/>
    <property type="project" value="InterPro"/>
</dbReference>
<reference evidence="4 5" key="1">
    <citation type="submission" date="2020-08" db="EMBL/GenBank/DDBJ databases">
        <authorList>
            <person name="Hejnol A."/>
        </authorList>
    </citation>
    <scope>NUCLEOTIDE SEQUENCE [LARGE SCALE GENOMIC DNA]</scope>
</reference>
<comment type="caution">
    <text evidence="4">The sequence shown here is derived from an EMBL/GenBank/DDBJ whole genome shotgun (WGS) entry which is preliminary data.</text>
</comment>
<dbReference type="EMBL" id="CAJFCJ010000023">
    <property type="protein sequence ID" value="CAD5124826.1"/>
    <property type="molecule type" value="Genomic_DNA"/>
</dbReference>
<dbReference type="OrthoDB" id="5985073at2759"/>
<dbReference type="InterPro" id="IPR000726">
    <property type="entry name" value="Glyco_hydro_19_cat"/>
</dbReference>
<evidence type="ECO:0000313" key="5">
    <source>
        <dbReference type="Proteomes" id="UP000549394"/>
    </source>
</evidence>
<dbReference type="GO" id="GO:0004568">
    <property type="term" value="F:chitinase activity"/>
    <property type="evidence" value="ECO:0007669"/>
    <property type="project" value="InterPro"/>
</dbReference>
<evidence type="ECO:0000256" key="1">
    <source>
        <dbReference type="ARBA" id="ARBA00022821"/>
    </source>
</evidence>
<protein>
    <recommendedName>
        <fullName evidence="3">Glycoside hydrolase family 19 catalytic domain-containing protein</fullName>
    </recommendedName>
</protein>
<dbReference type="Proteomes" id="UP000549394">
    <property type="component" value="Unassembled WGS sequence"/>
</dbReference>
<organism evidence="4 5">
    <name type="scientific">Dimorphilus gyrociliatus</name>
    <dbReference type="NCBI Taxonomy" id="2664684"/>
    <lineage>
        <taxon>Eukaryota</taxon>
        <taxon>Metazoa</taxon>
        <taxon>Spiralia</taxon>
        <taxon>Lophotrochozoa</taxon>
        <taxon>Annelida</taxon>
        <taxon>Polychaeta</taxon>
        <taxon>Polychaeta incertae sedis</taxon>
        <taxon>Dinophilidae</taxon>
        <taxon>Dimorphilus</taxon>
    </lineage>
</organism>
<proteinExistence type="predicted"/>
<dbReference type="PANTHER" id="PTHR22595">
    <property type="entry name" value="CHITINASE-RELATED"/>
    <property type="match status" value="1"/>
</dbReference>
<dbReference type="GO" id="GO:0006952">
    <property type="term" value="P:defense response"/>
    <property type="evidence" value="ECO:0007669"/>
    <property type="project" value="UniProtKB-KW"/>
</dbReference>
<accession>A0A7I8W9N6</accession>